<gene>
    <name evidence="3" type="ORF">GA0061075_11563</name>
    <name evidence="2" type="ORF">HF960_07625</name>
</gene>
<feature type="transmembrane region" description="Helical" evidence="1">
    <location>
        <begin position="85"/>
        <end position="102"/>
    </location>
</feature>
<feature type="transmembrane region" description="Helical" evidence="1">
    <location>
        <begin position="351"/>
        <end position="368"/>
    </location>
</feature>
<keyword evidence="1" id="KW-0472">Membrane</keyword>
<comment type="caution">
    <text evidence="2">The sequence shown here is derived from an EMBL/GenBank/DDBJ whole genome shotgun (WGS) entry which is preliminary data.</text>
</comment>
<evidence type="ECO:0000313" key="2">
    <source>
        <dbReference type="EMBL" id="NKY67518.1"/>
    </source>
</evidence>
<name>A0A4Y4G8F8_WEIHE</name>
<keyword evidence="1" id="KW-0812">Transmembrane</keyword>
<keyword evidence="1" id="KW-1133">Transmembrane helix</keyword>
<evidence type="ECO:0000313" key="3">
    <source>
        <dbReference type="EMBL" id="SCC09580.1"/>
    </source>
</evidence>
<protein>
    <submittedName>
        <fullName evidence="3">Uncharacterized membrane protein YfhO</fullName>
    </submittedName>
    <submittedName>
        <fullName evidence="2">YfhO family protein</fullName>
    </submittedName>
</protein>
<dbReference type="PANTHER" id="PTHR38454">
    <property type="entry name" value="INTEGRAL MEMBRANE PROTEIN-RELATED"/>
    <property type="match status" value="1"/>
</dbReference>
<feature type="transmembrane region" description="Helical" evidence="1">
    <location>
        <begin position="139"/>
        <end position="156"/>
    </location>
</feature>
<dbReference type="PANTHER" id="PTHR38454:SF1">
    <property type="entry name" value="INTEGRAL MEMBRANE PROTEIN"/>
    <property type="match status" value="1"/>
</dbReference>
<dbReference type="EMBL" id="JAAXPM010000013">
    <property type="protein sequence ID" value="NKY67518.1"/>
    <property type="molecule type" value="Genomic_DNA"/>
</dbReference>
<evidence type="ECO:0000256" key="1">
    <source>
        <dbReference type="SAM" id="Phobius"/>
    </source>
</evidence>
<feature type="transmembrane region" description="Helical" evidence="1">
    <location>
        <begin position="325"/>
        <end position="345"/>
    </location>
</feature>
<evidence type="ECO:0000313" key="5">
    <source>
        <dbReference type="Proteomes" id="UP000585749"/>
    </source>
</evidence>
<dbReference type="Proteomes" id="UP000585749">
    <property type="component" value="Unassembled WGS sequence"/>
</dbReference>
<feature type="transmembrane region" description="Helical" evidence="1">
    <location>
        <begin position="202"/>
        <end position="221"/>
    </location>
</feature>
<reference evidence="3 4" key="1">
    <citation type="submission" date="2016-08" db="EMBL/GenBank/DDBJ databases">
        <authorList>
            <person name="Varghese N."/>
            <person name="Submissions Spin"/>
        </authorList>
    </citation>
    <scope>NUCLEOTIDE SEQUENCE [LARGE SCALE GENOMIC DNA]</scope>
    <source>
        <strain evidence="3 4">R-53116</strain>
    </source>
</reference>
<feature type="transmembrane region" description="Helical" evidence="1">
    <location>
        <begin position="295"/>
        <end position="313"/>
    </location>
</feature>
<feature type="transmembrane region" description="Helical" evidence="1">
    <location>
        <begin position="905"/>
        <end position="925"/>
    </location>
</feature>
<feature type="transmembrane region" description="Helical" evidence="1">
    <location>
        <begin position="380"/>
        <end position="397"/>
    </location>
</feature>
<sequence length="933" mass="106342">MPRQLKQSSKLVMTYTFLFFILAICIFAPYYFTNTSLIWQSDGIAQHYPALVQWQSDLKNIIFNHKFPINWSWQLGLGNDYYQTFSYYTLGDIFTYGTAFISEKHLLTYYNVMIIIRLYFAGLACLMFIQHWFKPSHTWQYQVAALTYVFSGYTAFSAFEHPFFINPLIIFPLLIWSMHYALTKNKYSPLILMAFWTIWNNFYFAFMLIIGLIVFWIGYHYQHKTWLAWQSHLKILVAGIIALMLAAPLFFPSVDAVLNSARTNSGLANGLTIYPLYYYLALPGNLIANLTTPSFWLTGGFSAISVMVIIFSLRRWHRYQLFNILWIITFLGCCTPLFAAILNGGSSPSNRWLFMLSLPISVMLFQMLEHLSELTLHDYLSFFIIGIVATISLLITSNFNLNMQFGMIIAIYFVTLIMLWFSQSVSGFRPVWLVILVLINIFFITARNHTNNTNPAKTDLLSNDTVKQLLAQQKEYPKNKPGSFTRSYVDNQLNNMTGIAPATNLPINGPLNNIESYWSLQNGAVGEGLASLNISTANPNDITGNLDSRNVLSNLLGVADRFENPGTLTPNSYIADNNKTINGQTITHSDNAYPLLYLTNNNINRQFYNKLTATQKEAVLADSIVTRTGKQHTSTFANSVVTGNIRTDLTKNPTQTIHMTYTTHPELLPAGFYLSPSKALKGTELHLEISNIQFKPFTFKQQQKAALANYQYMYKQNKQNPQTLIDRQYNKQAYTWNWYKKHISSIGNGISGYTLTATYNDFTNSFKQTGQANLSFYNPLKEVTLNLGQAAKTSQETFIPLTFSKAGRYSFDVQIKGIPTDKRFDKVAREVINRSPAYKLTGNHIKTHLNVNKAQILATTIPYSQGWTINGNHKIIKLDSGFIGVPLKVGQNNIKLTYRTPGLTFAKYICLFGFIILLIVLVCQLRKHPKFIN</sequence>
<dbReference type="AlphaFoldDB" id="A0A4Y4G8F8"/>
<dbReference type="InterPro" id="IPR018580">
    <property type="entry name" value="Uncharacterised_YfhO"/>
</dbReference>
<feature type="transmembrane region" description="Helical" evidence="1">
    <location>
        <begin position="428"/>
        <end position="446"/>
    </location>
</feature>
<reference evidence="2 5" key="2">
    <citation type="submission" date="2020-04" db="EMBL/GenBank/DDBJ databases">
        <title>MicrobeNet Type strains.</title>
        <authorList>
            <person name="Nicholson A.C."/>
        </authorList>
    </citation>
    <scope>NUCLEOTIDE SEQUENCE [LARGE SCALE GENOMIC DNA]</scope>
    <source>
        <strain evidence="2 5">CCUG 33494</strain>
    </source>
</reference>
<proteinExistence type="predicted"/>
<dbReference type="OrthoDB" id="9815466at2"/>
<accession>A0A4Y4G8F8</accession>
<organism evidence="2 5">
    <name type="scientific">Weissella hellenica</name>
    <dbReference type="NCBI Taxonomy" id="46256"/>
    <lineage>
        <taxon>Bacteria</taxon>
        <taxon>Bacillati</taxon>
        <taxon>Bacillota</taxon>
        <taxon>Bacilli</taxon>
        <taxon>Lactobacillales</taxon>
        <taxon>Lactobacillaceae</taxon>
        <taxon>Weissella</taxon>
    </lineage>
</organism>
<feature type="transmembrane region" description="Helical" evidence="1">
    <location>
        <begin position="163"/>
        <end position="182"/>
    </location>
</feature>
<dbReference type="Proteomes" id="UP000182448">
    <property type="component" value="Unassembled WGS sequence"/>
</dbReference>
<evidence type="ECO:0000313" key="4">
    <source>
        <dbReference type="Proteomes" id="UP000182448"/>
    </source>
</evidence>
<keyword evidence="4" id="KW-1185">Reference proteome</keyword>
<feature type="transmembrane region" description="Helical" evidence="1">
    <location>
        <begin position="114"/>
        <end position="133"/>
    </location>
</feature>
<dbReference type="RefSeq" id="WP_074427956.1">
    <property type="nucleotide sequence ID" value="NZ_BJEG01000014.1"/>
</dbReference>
<dbReference type="EMBL" id="FMAW01000015">
    <property type="protein sequence ID" value="SCC09580.1"/>
    <property type="molecule type" value="Genomic_DNA"/>
</dbReference>
<dbReference type="Pfam" id="PF09586">
    <property type="entry name" value="YfhO"/>
    <property type="match status" value="1"/>
</dbReference>
<feature type="transmembrane region" description="Helical" evidence="1">
    <location>
        <begin position="12"/>
        <end position="32"/>
    </location>
</feature>
<feature type="transmembrane region" description="Helical" evidence="1">
    <location>
        <begin position="403"/>
        <end position="421"/>
    </location>
</feature>
<feature type="transmembrane region" description="Helical" evidence="1">
    <location>
        <begin position="233"/>
        <end position="251"/>
    </location>
</feature>